<evidence type="ECO:0000313" key="3">
    <source>
        <dbReference type="Proteomes" id="UP000265816"/>
    </source>
</evidence>
<dbReference type="OrthoDB" id="5122730at2"/>
<reference evidence="2 3" key="1">
    <citation type="submission" date="2018-08" db="EMBL/GenBank/DDBJ databases">
        <title>Bacillus jemisoniae sp. nov., Bacillus chryseoplanitiae sp. nov., Bacillus resnikiae sp. nov., and Bacillus frankliniae sp. nov., isolated from Viking spacecraft and associated surfaces.</title>
        <authorList>
            <person name="Seuylemezian A."/>
            <person name="Vaishampayan P."/>
        </authorList>
    </citation>
    <scope>NUCLEOTIDE SEQUENCE [LARGE SCALE GENOMIC DNA]</scope>
    <source>
        <strain evidence="2 3">JJ-247</strain>
    </source>
</reference>
<accession>A0A398B8A7</accession>
<feature type="transmembrane region" description="Helical" evidence="1">
    <location>
        <begin position="30"/>
        <end position="50"/>
    </location>
</feature>
<dbReference type="EMBL" id="QWVT01000015">
    <property type="protein sequence ID" value="RID85731.1"/>
    <property type="molecule type" value="Genomic_DNA"/>
</dbReference>
<feature type="transmembrane region" description="Helical" evidence="1">
    <location>
        <begin position="57"/>
        <end position="78"/>
    </location>
</feature>
<feature type="transmembrane region" description="Helical" evidence="1">
    <location>
        <begin position="98"/>
        <end position="119"/>
    </location>
</feature>
<dbReference type="Pfam" id="PF11750">
    <property type="entry name" value="DUF3307"/>
    <property type="match status" value="1"/>
</dbReference>
<evidence type="ECO:0000256" key="1">
    <source>
        <dbReference type="SAM" id="Phobius"/>
    </source>
</evidence>
<gene>
    <name evidence="2" type="ORF">D1970_09320</name>
</gene>
<name>A0A398B8A7_9BACI</name>
<evidence type="ECO:0000313" key="2">
    <source>
        <dbReference type="EMBL" id="RID85731.1"/>
    </source>
</evidence>
<feature type="transmembrane region" description="Helical" evidence="1">
    <location>
        <begin position="223"/>
        <end position="246"/>
    </location>
</feature>
<protein>
    <submittedName>
        <fullName evidence="2">DUF3307 domain-containing protein</fullName>
    </submittedName>
</protein>
<keyword evidence="1" id="KW-0472">Membrane</keyword>
<feature type="transmembrane region" description="Helical" evidence="1">
    <location>
        <begin position="258"/>
        <end position="279"/>
    </location>
</feature>
<keyword evidence="3" id="KW-1185">Reference proteome</keyword>
<keyword evidence="1" id="KW-0812">Transmembrane</keyword>
<keyword evidence="1" id="KW-1133">Transmembrane helix</keyword>
<dbReference type="InterPro" id="IPR021737">
    <property type="entry name" value="Phage_phiKZ_Orf197"/>
</dbReference>
<comment type="caution">
    <text evidence="2">The sequence shown here is derived from an EMBL/GenBank/DDBJ whole genome shotgun (WGS) entry which is preliminary data.</text>
</comment>
<proteinExistence type="predicted"/>
<dbReference type="AlphaFoldDB" id="A0A398B8A7"/>
<sequence>MVLVLSLVIAHLAGDFLLQTDRMLMEKKKYIWKHIIHHFLLSVFVLQIFVPHHWGKVIFTAGAIGGTHLIIDLLKIKLFDNLNQENLKKLWAFLFDQLLHLTVILGVCHMFLNINMAIAGGKALDVLRDNSVTLGTVNSILFTVIIVLLATSVSGHIVRILLGTLPGQLMTFEGKYSFRNKRKEGSLQDRSVRNCGITEEYNYMVFSKHDLSRGKLIGYLERLLVILLTFYSAYPAIGFIVAAKSIARFKQLDDRDWAEYFLLGTLASMLLGIALGILLREAIA</sequence>
<dbReference type="Proteomes" id="UP000265816">
    <property type="component" value="Unassembled WGS sequence"/>
</dbReference>
<organism evidence="2 3">
    <name type="scientific">Mesobacillus zeae</name>
    <dbReference type="NCBI Taxonomy" id="1917180"/>
    <lineage>
        <taxon>Bacteria</taxon>
        <taxon>Bacillati</taxon>
        <taxon>Bacillota</taxon>
        <taxon>Bacilli</taxon>
        <taxon>Bacillales</taxon>
        <taxon>Bacillaceae</taxon>
        <taxon>Mesobacillus</taxon>
    </lineage>
</organism>